<dbReference type="EMBL" id="CP084167">
    <property type="protein sequence ID" value="UJG43626.1"/>
    <property type="molecule type" value="Genomic_DNA"/>
</dbReference>
<protein>
    <submittedName>
        <fullName evidence="1">Uncharacterized protein</fullName>
    </submittedName>
</protein>
<name>A0A9Y1BRH4_9ARCH</name>
<gene>
    <name evidence="1" type="ORF">K9W46_00240</name>
</gene>
<accession>A0A9Y1BRH4</accession>
<dbReference type="Proteomes" id="UP001200513">
    <property type="component" value="Chromosome"/>
</dbReference>
<organism evidence="1">
    <name type="scientific">Candidatus Heimdallarchaeum endolithica</name>
    <dbReference type="NCBI Taxonomy" id="2876572"/>
    <lineage>
        <taxon>Archaea</taxon>
        <taxon>Promethearchaeati</taxon>
        <taxon>Candidatus Heimdallarchaeota</taxon>
        <taxon>Candidatus Heimdallarchaeia (ex Rinke et al. 2021) (nom. nud.)</taxon>
        <taxon>Candidatus Heimdallarchaeales</taxon>
        <taxon>Candidatus Heimdallarchaeaceae</taxon>
        <taxon>Candidatus Heimdallarchaeum</taxon>
    </lineage>
</organism>
<evidence type="ECO:0000313" key="1">
    <source>
        <dbReference type="EMBL" id="UJG43626.1"/>
    </source>
</evidence>
<proteinExistence type="predicted"/>
<reference evidence="1" key="1">
    <citation type="journal article" date="2022" name="Nat. Microbiol.">
        <title>Unique mobile elements and scalable gene flow at the prokaryote-eukaryote boundary revealed by circularized Asgard archaea genomes.</title>
        <authorList>
            <person name="Wu F."/>
            <person name="Speth D.R."/>
            <person name="Philosof A."/>
            <person name="Cremiere A."/>
            <person name="Narayanan A."/>
            <person name="Barco R.A."/>
            <person name="Connon S.A."/>
            <person name="Amend J.P."/>
            <person name="Antoshechkin I.A."/>
            <person name="Orphan V.J."/>
        </authorList>
    </citation>
    <scope>NUCLEOTIDE SEQUENCE</scope>
    <source>
        <strain evidence="1">PR6</strain>
    </source>
</reference>
<dbReference type="AlphaFoldDB" id="A0A9Y1BRH4"/>
<sequence length="197" mass="22266">MLGKFSKEEIRKYLKEGMSINEIVMAVMKLGKEIVDEVGNKNYSSEVEFYDDIHNNNSPLTYVDDYSTTDVEGIGANIIAVKTCKIGETMADMLANDDSDLKVDEVLKNFQTGDNLGNCFLDIGCFISQQIRQMIISSMTVNGEYVFNYIHLGCKRGGKMRLCKREIEALGLSEEQIEHMLENCECIYAISHKESEN</sequence>